<feature type="chain" id="PRO_5013904476" evidence="1">
    <location>
        <begin position="32"/>
        <end position="154"/>
    </location>
</feature>
<keyword evidence="2" id="KW-0614">Plasmid</keyword>
<dbReference type="PANTHER" id="PTHR37691:SF1">
    <property type="entry name" value="BLR3518 PROTEIN"/>
    <property type="match status" value="1"/>
</dbReference>
<dbReference type="SUPFAM" id="SSF75169">
    <property type="entry name" value="DsrEFH-like"/>
    <property type="match status" value="1"/>
</dbReference>
<dbReference type="Gene3D" id="3.40.1260.10">
    <property type="entry name" value="DsrEFH-like"/>
    <property type="match status" value="1"/>
</dbReference>
<evidence type="ECO:0000313" key="3">
    <source>
        <dbReference type="Proteomes" id="UP000230709"/>
    </source>
</evidence>
<organism evidence="2 3">
    <name type="scientific">Methylosinus trichosporium (strain ATCC 35070 / NCIMB 11131 / UNIQEM 75 / OB3b)</name>
    <dbReference type="NCBI Taxonomy" id="595536"/>
    <lineage>
        <taxon>Bacteria</taxon>
        <taxon>Pseudomonadati</taxon>
        <taxon>Pseudomonadota</taxon>
        <taxon>Alphaproteobacteria</taxon>
        <taxon>Hyphomicrobiales</taxon>
        <taxon>Methylocystaceae</taxon>
        <taxon>Methylosinus</taxon>
    </lineage>
</organism>
<geneLocation type="plasmid" evidence="3">
    <name>pob3b1</name>
</geneLocation>
<feature type="signal peptide" evidence="1">
    <location>
        <begin position="1"/>
        <end position="31"/>
    </location>
</feature>
<keyword evidence="1" id="KW-0732">Signal</keyword>
<gene>
    <name evidence="2" type="ORF">CQW49_21580</name>
</gene>
<sequence>MRETAPNFKCRFSAKSAMALACALSVSASEAADAHKLALYVTVSDPAKMSSILDNAANVSRHFTGAGEEVDIVIVGFGPGVSMLLADRSPVAERVKGFEKSMPNVRFEACANSIEAIEKREHKRPAVLEDVSTVESGVAELLTLSEKGYTVVQP</sequence>
<reference evidence="3" key="1">
    <citation type="submission" date="2017-10" db="EMBL/GenBank/DDBJ databases">
        <title>Completed PacBio SMRT sequence of Methylosinus trichosporium OB3b reveals presence of a third large plasmid.</title>
        <authorList>
            <person name="Charles T.C."/>
            <person name="Lynch M.D.J."/>
            <person name="Heil J.R."/>
            <person name="Cheng J."/>
        </authorList>
    </citation>
    <scope>NUCLEOTIDE SEQUENCE [LARGE SCALE GENOMIC DNA]</scope>
    <source>
        <strain evidence="3">OB3b</strain>
        <plasmid evidence="3">pob3b1</plasmid>
    </source>
</reference>
<proteinExistence type="predicted"/>
<dbReference type="EMBL" id="CP023738">
    <property type="protein sequence ID" value="ATQ70592.1"/>
    <property type="molecule type" value="Genomic_DNA"/>
</dbReference>
<dbReference type="AlphaFoldDB" id="A0A2D2D6L3"/>
<keyword evidence="3" id="KW-1185">Reference proteome</keyword>
<dbReference type="KEGG" id="mtw:CQW49_21580"/>
<dbReference type="PANTHER" id="PTHR37691">
    <property type="entry name" value="BLR3518 PROTEIN"/>
    <property type="match status" value="1"/>
</dbReference>
<dbReference type="Proteomes" id="UP000230709">
    <property type="component" value="Plasmid pOB3b1"/>
</dbReference>
<evidence type="ECO:0000313" key="2">
    <source>
        <dbReference type="EMBL" id="ATQ70592.1"/>
    </source>
</evidence>
<evidence type="ECO:0000256" key="1">
    <source>
        <dbReference type="SAM" id="SignalP"/>
    </source>
</evidence>
<dbReference type="STRING" id="595536.GCA_000178815_00192"/>
<dbReference type="InterPro" id="IPR027396">
    <property type="entry name" value="DsrEFH-like"/>
</dbReference>
<accession>A0A2D2D6L3</accession>
<protein>
    <submittedName>
        <fullName evidence="2">Uncharacterized protein</fullName>
    </submittedName>
</protein>
<name>A0A2D2D6L3_METT3</name>